<feature type="domain" description="MRM3-like substrate binding" evidence="5">
    <location>
        <begin position="10"/>
        <end position="94"/>
    </location>
</feature>
<dbReference type="EMBL" id="UOEI01000340">
    <property type="protein sequence ID" value="VAW02760.1"/>
    <property type="molecule type" value="Genomic_DNA"/>
</dbReference>
<proteinExistence type="inferred from homology"/>
<dbReference type="GO" id="GO:0008173">
    <property type="term" value="F:RNA methyltransferase activity"/>
    <property type="evidence" value="ECO:0007669"/>
    <property type="project" value="InterPro"/>
</dbReference>
<dbReference type="PANTHER" id="PTHR43191:SF2">
    <property type="entry name" value="RRNA METHYLTRANSFERASE 3, MITOCHONDRIAL"/>
    <property type="match status" value="1"/>
</dbReference>
<feature type="domain" description="tRNA/rRNA methyltransferase SpoU type" evidence="4">
    <location>
        <begin position="110"/>
        <end position="242"/>
    </location>
</feature>
<dbReference type="InterPro" id="IPR051259">
    <property type="entry name" value="rRNA_Methyltransferase"/>
</dbReference>
<dbReference type="CDD" id="cd18095">
    <property type="entry name" value="SpoU-like_rRNA-MTase"/>
    <property type="match status" value="1"/>
</dbReference>
<evidence type="ECO:0000259" key="4">
    <source>
        <dbReference type="Pfam" id="PF00588"/>
    </source>
</evidence>
<dbReference type="Gene3D" id="3.30.1330.30">
    <property type="match status" value="1"/>
</dbReference>
<dbReference type="InterPro" id="IPR053888">
    <property type="entry name" value="MRM3-like_sub_bind"/>
</dbReference>
<dbReference type="Gene3D" id="3.40.1280.10">
    <property type="match status" value="1"/>
</dbReference>
<dbReference type="SUPFAM" id="SSF55315">
    <property type="entry name" value="L30e-like"/>
    <property type="match status" value="1"/>
</dbReference>
<dbReference type="PANTHER" id="PTHR43191">
    <property type="entry name" value="RRNA METHYLTRANSFERASE 3"/>
    <property type="match status" value="1"/>
</dbReference>
<evidence type="ECO:0000259" key="5">
    <source>
        <dbReference type="Pfam" id="PF22435"/>
    </source>
</evidence>
<organism evidence="6">
    <name type="scientific">hydrothermal vent metagenome</name>
    <dbReference type="NCBI Taxonomy" id="652676"/>
    <lineage>
        <taxon>unclassified sequences</taxon>
        <taxon>metagenomes</taxon>
        <taxon>ecological metagenomes</taxon>
    </lineage>
</organism>
<dbReference type="InterPro" id="IPR029028">
    <property type="entry name" value="Alpha/beta_knot_MTases"/>
</dbReference>
<comment type="similarity">
    <text evidence="1">Belongs to the class IV-like SAM-binding methyltransferase superfamily. RNA methyltransferase TrmH family.</text>
</comment>
<dbReference type="Pfam" id="PF00588">
    <property type="entry name" value="SpoU_methylase"/>
    <property type="match status" value="1"/>
</dbReference>
<evidence type="ECO:0000256" key="1">
    <source>
        <dbReference type="ARBA" id="ARBA00007228"/>
    </source>
</evidence>
<keyword evidence="3" id="KW-0808">Transferase</keyword>
<protein>
    <submittedName>
        <fullName evidence="6">FIG011178: rRNA methylase</fullName>
    </submittedName>
</protein>
<evidence type="ECO:0000313" key="6">
    <source>
        <dbReference type="EMBL" id="VAW02760.1"/>
    </source>
</evidence>
<keyword evidence="2 6" id="KW-0489">Methyltransferase</keyword>
<dbReference type="Pfam" id="PF22435">
    <property type="entry name" value="MRM3-like_sub_bind"/>
    <property type="match status" value="1"/>
</dbReference>
<evidence type="ECO:0000256" key="3">
    <source>
        <dbReference type="ARBA" id="ARBA00022679"/>
    </source>
</evidence>
<gene>
    <name evidence="6" type="ORF">MNBD_ACTINO01-319</name>
</gene>
<dbReference type="InterPro" id="IPR029026">
    <property type="entry name" value="tRNA_m1G_MTases_N"/>
</dbReference>
<dbReference type="GO" id="GO:0003723">
    <property type="term" value="F:RNA binding"/>
    <property type="evidence" value="ECO:0007669"/>
    <property type="project" value="InterPro"/>
</dbReference>
<reference evidence="6" key="1">
    <citation type="submission" date="2018-06" db="EMBL/GenBank/DDBJ databases">
        <authorList>
            <person name="Zhirakovskaya E."/>
        </authorList>
    </citation>
    <scope>NUCLEOTIDE SEQUENCE</scope>
</reference>
<sequence length="253" mass="26190">MLEVITSTANPRIKAVRGLHRAKERRARGETLIEGPVVFADFLAEGFKPTTVLCTPDDVATIDACHGSNIPFTLVTENVLSVASDTRTPQSPVAVIRTPDPVGLREHDTLVLVDVADPGNVGTMIRTATALGWDVAATGSTADLWSPKVIRAGAGAHSRARLTVLDDPVTSLHEHTLTIVATIVDGGKAPGHSPTPVALLVGSEAHGLSAEMITGSDVQITIPMPGGSESLNAAVAAGITMYAMTDVAGSLEP</sequence>
<evidence type="ECO:0000256" key="2">
    <source>
        <dbReference type="ARBA" id="ARBA00022603"/>
    </source>
</evidence>
<dbReference type="SUPFAM" id="SSF75217">
    <property type="entry name" value="alpha/beta knot"/>
    <property type="match status" value="1"/>
</dbReference>
<dbReference type="GO" id="GO:0032259">
    <property type="term" value="P:methylation"/>
    <property type="evidence" value="ECO:0007669"/>
    <property type="project" value="UniProtKB-KW"/>
</dbReference>
<dbReference type="InterPro" id="IPR001537">
    <property type="entry name" value="SpoU_MeTrfase"/>
</dbReference>
<dbReference type="GO" id="GO:0006396">
    <property type="term" value="P:RNA processing"/>
    <property type="evidence" value="ECO:0007669"/>
    <property type="project" value="InterPro"/>
</dbReference>
<accession>A0A3B0SEJ9</accession>
<dbReference type="InterPro" id="IPR029064">
    <property type="entry name" value="Ribosomal_eL30-like_sf"/>
</dbReference>
<dbReference type="AlphaFoldDB" id="A0A3B0SEJ9"/>
<name>A0A3B0SEJ9_9ZZZZ</name>